<dbReference type="InterPro" id="IPR029487">
    <property type="entry name" value="NEL_dom"/>
</dbReference>
<evidence type="ECO:0000313" key="10">
    <source>
        <dbReference type="Proteomes" id="UP000076857"/>
    </source>
</evidence>
<reference evidence="9 10" key="1">
    <citation type="submission" date="2016-04" db="EMBL/GenBank/DDBJ databases">
        <authorList>
            <person name="Qiu J."/>
        </authorList>
    </citation>
    <scope>NUCLEOTIDE SEQUENCE [LARGE SCALE GENOMIC DNA]</scope>
    <source>
        <strain evidence="9 10">JQ581</strain>
    </source>
</reference>
<keyword evidence="4" id="KW-0677">Repeat</keyword>
<keyword evidence="7" id="KW-0812">Transmembrane</keyword>
<keyword evidence="7" id="KW-0472">Membrane</keyword>
<dbReference type="Proteomes" id="UP000076857">
    <property type="component" value="Chromosome"/>
</dbReference>
<evidence type="ECO:0000256" key="6">
    <source>
        <dbReference type="PROSITE-ProRule" id="PRU01398"/>
    </source>
</evidence>
<dbReference type="Gene3D" id="3.80.10.10">
    <property type="entry name" value="Ribonuclease Inhibitor"/>
    <property type="match status" value="1"/>
</dbReference>
<keyword evidence="6" id="KW-0808">Transferase</keyword>
<evidence type="ECO:0000256" key="7">
    <source>
        <dbReference type="SAM" id="Phobius"/>
    </source>
</evidence>
<comment type="similarity">
    <text evidence="6">Belongs to the LRR-containing bacterial E3 ligase family.</text>
</comment>
<dbReference type="PROSITE" id="PS52053">
    <property type="entry name" value="NEL"/>
    <property type="match status" value="1"/>
</dbReference>
<keyword evidence="3" id="KW-0433">Leucine-rich repeat</keyword>
<evidence type="ECO:0000256" key="5">
    <source>
        <dbReference type="ARBA" id="ARBA00023026"/>
    </source>
</evidence>
<dbReference type="EC" id="2.3.2.27" evidence="2"/>
<feature type="transmembrane region" description="Helical" evidence="7">
    <location>
        <begin position="378"/>
        <end position="402"/>
    </location>
</feature>
<dbReference type="InterPro" id="IPR046673">
    <property type="entry name" value="ToxA_N"/>
</dbReference>
<keyword evidence="6" id="KW-0833">Ubl conjugation pathway</keyword>
<dbReference type="GO" id="GO:0061630">
    <property type="term" value="F:ubiquitin protein ligase activity"/>
    <property type="evidence" value="ECO:0007669"/>
    <property type="project" value="UniProtKB-EC"/>
</dbReference>
<organism evidence="9 10">
    <name type="scientific">Pseudomonas putida</name>
    <name type="common">Arthrobacter siderocapsulatus</name>
    <dbReference type="NCBI Taxonomy" id="303"/>
    <lineage>
        <taxon>Bacteria</taxon>
        <taxon>Pseudomonadati</taxon>
        <taxon>Pseudomonadota</taxon>
        <taxon>Gammaproteobacteria</taxon>
        <taxon>Pseudomonadales</taxon>
        <taxon>Pseudomonadaceae</taxon>
        <taxon>Pseudomonas</taxon>
    </lineage>
</organism>
<keyword evidence="6" id="KW-1035">Host cytoplasm</keyword>
<keyword evidence="6" id="KW-0964">Secreted</keyword>
<keyword evidence="7" id="KW-1133">Transmembrane helix</keyword>
<evidence type="ECO:0000259" key="8">
    <source>
        <dbReference type="PROSITE" id="PS52053"/>
    </source>
</evidence>
<evidence type="ECO:0000256" key="3">
    <source>
        <dbReference type="ARBA" id="ARBA00022614"/>
    </source>
</evidence>
<evidence type="ECO:0000313" key="9">
    <source>
        <dbReference type="EMBL" id="QJQ09590.1"/>
    </source>
</evidence>
<comment type="PTM">
    <text evidence="6">Ubiquitinated in the presence of host E1 ubiquitin-activating enzyme, E2 ubiquitin-conjugating enzyme and ubiquitin.</text>
</comment>
<keyword evidence="6" id="KW-0832">Ubl conjugation</keyword>
<dbReference type="Pfam" id="PF14496">
    <property type="entry name" value="NEL"/>
    <property type="match status" value="1"/>
</dbReference>
<dbReference type="RefSeq" id="WP_063425322.1">
    <property type="nucleotide sequence ID" value="NZ_CP050951.1"/>
</dbReference>
<gene>
    <name evidence="9" type="ORF">A3L25_009195</name>
</gene>
<feature type="domain" description="NEL" evidence="8">
    <location>
        <begin position="1203"/>
        <end position="1498"/>
    </location>
</feature>
<proteinExistence type="inferred from homology"/>
<dbReference type="Pfam" id="PF20178">
    <property type="entry name" value="ToxA_N"/>
    <property type="match status" value="1"/>
</dbReference>
<dbReference type="Gene3D" id="1.20.58.360">
    <property type="entry name" value="Shigella T3SS effector IpaH defines"/>
    <property type="match status" value="1"/>
</dbReference>
<reference evidence="9 10" key="2">
    <citation type="submission" date="2020-04" db="EMBL/GenBank/DDBJ databases">
        <title>Complete genome sequence of Pseudomonas putida strain JQ581.</title>
        <authorList>
            <person name="Mu Y."/>
        </authorList>
    </citation>
    <scope>NUCLEOTIDE SEQUENCE [LARGE SCALE GENOMIC DNA]</scope>
    <source>
        <strain evidence="9 10">JQ581</strain>
    </source>
</reference>
<evidence type="ECO:0000256" key="4">
    <source>
        <dbReference type="ARBA" id="ARBA00022737"/>
    </source>
</evidence>
<name>A0AAP9MXJ9_PSEPU</name>
<dbReference type="GO" id="GO:0016567">
    <property type="term" value="P:protein ubiquitination"/>
    <property type="evidence" value="ECO:0007669"/>
    <property type="project" value="InterPro"/>
</dbReference>
<dbReference type="InterPro" id="IPR050216">
    <property type="entry name" value="LRR_domain-containing"/>
</dbReference>
<evidence type="ECO:0000256" key="2">
    <source>
        <dbReference type="ARBA" id="ARBA00012483"/>
    </source>
</evidence>
<dbReference type="GO" id="GO:0005576">
    <property type="term" value="C:extracellular region"/>
    <property type="evidence" value="ECO:0007669"/>
    <property type="project" value="UniProtKB-UniRule"/>
</dbReference>
<dbReference type="PANTHER" id="PTHR48051">
    <property type="match status" value="1"/>
</dbReference>
<sequence length="1501" mass="166228">MRTFPTEPSTRTSVTAEDMQKAAAAFTQSLPQWIKAASAADIHTLRVLIASHRVSQLAVASATKAAVPLQAFAESKFSEALAGILPSGQTLTGLQWRTQIRKPVGQSAPHLEDSFEVQPALSRLMQNFAAGYIPFSGSGLVVQVDDEGVMGNTAQLIEACRLLDAGKQYQVLLDQHFTQNKPLLVADKLAGFKLAVHVAFLKGKIDTDVKAALAYYVESPTGTGPEPRLTAYPGLMSMLGVLVHEALIIQLKTADGDDAGVVTYMPGDADNPLRWHSSTQGLHAEMVSDLKRQGYLGELLQLIALDARNAFFQQLQSRLMDAVPDLQIEGMTGHGTVFTRWVDEQVERVRADAKLLLVPNADADAEASRKRLEDWKSLGWGLVGLAGFFIPAVGAVLLGALLKDVCAQVYEGVTDWAKGHDHEALQHALNVAQVAAATAAGVVAGATVGRLVDTALVEGLEAVALDDESQGLWSGDLSIYQSELPDDAVMGADGLHCQGNRRWLRVGEQCYEVHQPSENGAWRLLHPDRPQAYGPVLQRNGERLWLLLDDSPMDWNDAQQMLARLWPQRRPLDQQRAAQVLQAACSDVDELRGILVENRPLPANLRDTLRRFEADERIERFFNALASGATVADDPALLVWCEKRPGFAALTDDELPGAILDQETELRHGLFDHLTFVEPGSDPVVQVLQRDFPGLPTDYAIELACQVSGDEREEIELRQRLPLPVSSKARSLLQLARLNHAVQGVMLRNAYSDVSDELALGLLSRLDHWSFSRRIELRSGSAEGRLLASINAQAPQRDQITMVRDAGAFLLYDAQGLKLPEQSSAPDDLFQAIVTILTAEHKTALGLGSEEAVELRQQVVNVLPTGRQKLVNQLGWRQEQGWFNPGQRLEDGRVGYPLGGSVSQVRSPGWRVRRRLARLYEGDTPRQIDEHLFRILDTANPYAALILEEQNYHMLGQRLETWLADGPAGERTARRMLGRRMQQAWRRQLPLDVHENAVRGFVLDLSGHHVSSLPELDAEIDFHHVTSLAMVNTPLQVAPEAFFSCFGNVRRLNMARNRLLALPVGIRHLRFLERLDLSYNGIRNGERISEVLSPLSRLQDLDLSFNPIRILHLGNWGAGLRRLNLRLCGLLEWPAGLERCQLLRWIDLRSNNLINIPAAIQAMPYSYRVSILLDRNAVQASQLERLYARPAPVHPPAPQPVPEPPAARAVWATGEQAKAREATWDRLFADPRSRELETILGRLQHSSDYRNPAHRNALDARVWTLLDAMDTDTALADDVHAHAVGNVTCADDVADRFSELHLLALVNAAKRSTAEAGQQQALLDLGQGLFRLTLLREHIGRYIADKAVSAPHLDAVEVSLYFRLALAEEMQLPSQPHSMLFGTIANVSDEELDAARVFVRKAGTVDAKAAFLSQQKFWSEWLETQNAEAFAPMLEQSQNSLDQLYDRQSEMTSQQYLEQTAEVAEKLAYMKNRLVILLTTPMLKPDADSTLPPGDQTGHPD</sequence>
<accession>A0AAP9MXJ9</accession>
<dbReference type="PANTHER" id="PTHR48051:SF54">
    <property type="entry name" value="LEUCINE-RICH REPEAT-CONTAINING PROTEIN"/>
    <property type="match status" value="1"/>
</dbReference>
<keyword evidence="5" id="KW-0843">Virulence</keyword>
<comment type="catalytic activity">
    <reaction evidence="1">
        <text>S-ubiquitinyl-[E2 ubiquitin-conjugating enzyme]-L-cysteine + [acceptor protein]-L-lysine = [E2 ubiquitin-conjugating enzyme]-L-cysteine + N(6)-ubiquitinyl-[acceptor protein]-L-lysine.</text>
        <dbReference type="EC" id="2.3.2.27"/>
    </reaction>
</comment>
<dbReference type="InterPro" id="IPR032675">
    <property type="entry name" value="LRR_dom_sf"/>
</dbReference>
<dbReference type="GO" id="GO:0005737">
    <property type="term" value="C:cytoplasm"/>
    <property type="evidence" value="ECO:0007669"/>
    <property type="project" value="TreeGrafter"/>
</dbReference>
<dbReference type="SUPFAM" id="SSF52058">
    <property type="entry name" value="L domain-like"/>
    <property type="match status" value="1"/>
</dbReference>
<evidence type="ECO:0000256" key="1">
    <source>
        <dbReference type="ARBA" id="ARBA00000900"/>
    </source>
</evidence>
<dbReference type="EMBL" id="CP050951">
    <property type="protein sequence ID" value="QJQ09590.1"/>
    <property type="molecule type" value="Genomic_DNA"/>
</dbReference>
<protein>
    <recommendedName>
        <fullName evidence="2">RING-type E3 ubiquitin transferase</fullName>
        <ecNumber evidence="2">2.3.2.27</ecNumber>
    </recommendedName>
</protein>
<feature type="active site" description="Glycyl thioester intermediate" evidence="6">
    <location>
        <position position="1289"/>
    </location>
</feature>